<gene>
    <name evidence="3" type="ORF">BB559_005211</name>
    <name evidence="2" type="ORF">BB559_005530</name>
</gene>
<accession>A0A2T9YA13</accession>
<reference evidence="3 4" key="1">
    <citation type="journal article" date="2018" name="MBio">
        <title>Comparative Genomics Reveals the Core Gene Toolbox for the Fungus-Insect Symbiosis.</title>
        <authorList>
            <person name="Wang Y."/>
            <person name="Stata M."/>
            <person name="Wang W."/>
            <person name="Stajich J.E."/>
            <person name="White M.M."/>
            <person name="Moncalvo J.M."/>
        </authorList>
    </citation>
    <scope>NUCLEOTIDE SEQUENCE [LARGE SCALE GENOMIC DNA]</scope>
    <source>
        <strain evidence="3 4">AUS-77-4</strain>
    </source>
</reference>
<comment type="caution">
    <text evidence="3">The sequence shown here is derived from an EMBL/GenBank/DDBJ whole genome shotgun (WGS) entry which is preliminary data.</text>
</comment>
<protein>
    <submittedName>
        <fullName evidence="3">Uncharacterized protein</fullName>
    </submittedName>
</protein>
<proteinExistence type="predicted"/>
<dbReference type="OrthoDB" id="5744884at2759"/>
<dbReference type="EMBL" id="MBFT01000568">
    <property type="protein sequence ID" value="PVU89181.1"/>
    <property type="molecule type" value="Genomic_DNA"/>
</dbReference>
<evidence type="ECO:0000256" key="1">
    <source>
        <dbReference type="SAM" id="SignalP"/>
    </source>
</evidence>
<organism evidence="3 4">
    <name type="scientific">Furculomyces boomerangus</name>
    <dbReference type="NCBI Taxonomy" id="61424"/>
    <lineage>
        <taxon>Eukaryota</taxon>
        <taxon>Fungi</taxon>
        <taxon>Fungi incertae sedis</taxon>
        <taxon>Zoopagomycota</taxon>
        <taxon>Kickxellomycotina</taxon>
        <taxon>Harpellomycetes</taxon>
        <taxon>Harpellales</taxon>
        <taxon>Harpellaceae</taxon>
        <taxon>Furculomyces</taxon>
    </lineage>
</organism>
<evidence type="ECO:0000313" key="2">
    <source>
        <dbReference type="EMBL" id="PVU88560.1"/>
    </source>
</evidence>
<dbReference type="EMBL" id="MBFT01000611">
    <property type="protein sequence ID" value="PVU88560.1"/>
    <property type="molecule type" value="Genomic_DNA"/>
</dbReference>
<sequence length="138" mass="15632">MFKTTLKFVLSALLITSSVAKPINDEPEFNIKLKLDEVKFIKSAINDMCDNTRCNLEFSLGRGENTVKVVMETNSCKDKKENIETMIRMADQLAKGEDLQTIKADTVKCRVYGYTLKTSIIQTAKCVDIKTVYHTNKL</sequence>
<name>A0A2T9YA13_9FUNG</name>
<evidence type="ECO:0000313" key="4">
    <source>
        <dbReference type="Proteomes" id="UP000245699"/>
    </source>
</evidence>
<keyword evidence="4" id="KW-1185">Reference proteome</keyword>
<dbReference type="Proteomes" id="UP000245699">
    <property type="component" value="Unassembled WGS sequence"/>
</dbReference>
<feature type="signal peptide" evidence="1">
    <location>
        <begin position="1"/>
        <end position="20"/>
    </location>
</feature>
<feature type="chain" id="PRO_5036052017" evidence="1">
    <location>
        <begin position="21"/>
        <end position="138"/>
    </location>
</feature>
<keyword evidence="1" id="KW-0732">Signal</keyword>
<dbReference type="AlphaFoldDB" id="A0A2T9YA13"/>
<evidence type="ECO:0000313" key="3">
    <source>
        <dbReference type="EMBL" id="PVU89181.1"/>
    </source>
</evidence>